<proteinExistence type="predicted"/>
<keyword evidence="4" id="KW-1185">Reference proteome</keyword>
<dbReference type="Proteomes" id="UP000017081">
    <property type="component" value="Unassembled WGS sequence"/>
</dbReference>
<accession>U7V232</accession>
<dbReference type="PROSITE" id="PS51208">
    <property type="entry name" value="AUTOTRANSPORTER"/>
    <property type="match status" value="1"/>
</dbReference>
<dbReference type="EMBL" id="AXZF01000161">
    <property type="protein sequence ID" value="ERT65757.1"/>
    <property type="molecule type" value="Genomic_DNA"/>
</dbReference>
<dbReference type="PATRIC" id="fig|1319815.3.peg.2629"/>
<feature type="domain" description="Autotransporter" evidence="2">
    <location>
        <begin position="844"/>
        <end position="1135"/>
    </location>
</feature>
<name>U7V232_9FUSO</name>
<dbReference type="eggNOG" id="COG4625">
    <property type="taxonomic scope" value="Bacteria"/>
</dbReference>
<dbReference type="InterPro" id="IPR005546">
    <property type="entry name" value="Autotransporte_beta"/>
</dbReference>
<reference evidence="3 4" key="1">
    <citation type="submission" date="2013-08" db="EMBL/GenBank/DDBJ databases">
        <authorList>
            <person name="Weinstock G."/>
            <person name="Sodergren E."/>
            <person name="Wylie T."/>
            <person name="Fulton L."/>
            <person name="Fulton R."/>
            <person name="Fronick C."/>
            <person name="O'Laughlin M."/>
            <person name="Godfrey J."/>
            <person name="Miner T."/>
            <person name="Herter B."/>
            <person name="Appelbaum E."/>
            <person name="Cordes M."/>
            <person name="Lek S."/>
            <person name="Wollam A."/>
            <person name="Pepin K.H."/>
            <person name="Palsikar V.B."/>
            <person name="Mitreva M."/>
            <person name="Wilson R.K."/>
        </authorList>
    </citation>
    <scope>NUCLEOTIDE SEQUENCE [LARGE SCALE GENOMIC DNA]</scope>
    <source>
        <strain evidence="3 4">ATCC BAA-474</strain>
    </source>
</reference>
<sequence>IFNIIILFILIEKNSYTQNIIKLKDYFNDSDKTQGIVLDEEEMSIYNNGKIQNLNITNQDSELVSNGIKSDKNIENLDNNGVILGGIEVIEFANKVTNSGNGIILENLETGSLNNNGYINGTFLANSLTKISGNNGNGINIIGNDTGQKEMGAKIIGSKLNKIENEGVISGKTESINGKSGLYNSGNGINASPKDLLGGNYYFKSEIGSLKNFGRVIGEAFIENQSSRNIGNGITAFGNYESKVDEIINQGVVRGSVFSNSKIENSGNGVHLSSFGHSFGGDFITSKIENTGVIEGKVDTTGLNFESGNGIIVDGRGIQTNIEALKNGGVISGYISKIGDGKSGNGVYSGYNIKNIFNEGVIKGSNIAINFRGKLNEIANNGILIGESIFSKAPENEVNNGLYININQSGEIVSIKSDSTIAYDDKGREITNLLKDLDGYILAGPEYKNKILNGAGVSTGTLTLANKQSTIVENSIINAYKTAITLNDNTNLKILDSLVNGGGIKNEDPIIQILGDESKIDIMGNTLLNGKITVDGNRNTVYIDNDVKVNGDILSTGQLNTLKLGNSDSNEELKIYDKIENFDEIKTNGKVTFYSTAKVNATTDIDIEHGTLLVRLDGSKRDEKGRVIGHALYDHTGAIILGEKENIGDHLPDGENHPDIKAGAKLFFKASGLRNGTVIAMNETDVTDLKDSEMGTYSIAHTARKFIPGKDDIWLIDSGVNTYAMRSTETIDVIIDTLNLDDIINTPEDDRKPDNKGEEKPDNPPDNEVEDREDLGDIWDSIVNGGEEGYLAPTLDYEDGRGILEAKKELVSILDQIYANNPYAFIGEASKESLRLYQDNIFATKMPKKDEWITEAHGVYRYEKFGKNEQNNRFGKEIQKNSYSSNISTYGMLGTAEYGILEDTSLGIAIGGNNQKLKMSKETKGDGNSGYIGVYVKRNIDKFRLTTGVGYQYNEYNVDRVLINEYQYFKNNGKLSTNSMGAYLEGRYFIKSENDIFIEPKLRLNYMMISQDKVKENYNPLAIDVDKKNYQSTDILVGIDFSKKKYLKDGLLEFRGEISYIKTFDSDRDYLTGRIKNSTDFRIKGPEITENRIRIMIGMDYERLNGIFYNLYTGVGLADNDRVDTNIKIGIGYRF</sequence>
<dbReference type="AlphaFoldDB" id="U7V232"/>
<dbReference type="Pfam" id="PF03797">
    <property type="entry name" value="Autotransporter"/>
    <property type="match status" value="1"/>
</dbReference>
<feature type="non-terminal residue" evidence="3">
    <location>
        <position position="1"/>
    </location>
</feature>
<gene>
    <name evidence="3" type="ORF">HMPREF0202_02752</name>
</gene>
<dbReference type="HOGENOM" id="CLU_278441_0_0_0"/>
<evidence type="ECO:0000313" key="3">
    <source>
        <dbReference type="EMBL" id="ERT65757.1"/>
    </source>
</evidence>
<evidence type="ECO:0000313" key="4">
    <source>
        <dbReference type="Proteomes" id="UP000017081"/>
    </source>
</evidence>
<dbReference type="SUPFAM" id="SSF103515">
    <property type="entry name" value="Autotransporter"/>
    <property type="match status" value="1"/>
</dbReference>
<organism evidence="3 4">
    <name type="scientific">Cetobacterium somerae ATCC BAA-474</name>
    <dbReference type="NCBI Taxonomy" id="1319815"/>
    <lineage>
        <taxon>Bacteria</taxon>
        <taxon>Fusobacteriati</taxon>
        <taxon>Fusobacteriota</taxon>
        <taxon>Fusobacteriia</taxon>
        <taxon>Fusobacteriales</taxon>
        <taxon>Fusobacteriaceae</taxon>
        <taxon>Cetobacterium</taxon>
    </lineage>
</organism>
<dbReference type="InterPro" id="IPR036709">
    <property type="entry name" value="Autotransporte_beta_dom_sf"/>
</dbReference>
<feature type="compositionally biased region" description="Basic and acidic residues" evidence="1">
    <location>
        <begin position="748"/>
        <end position="763"/>
    </location>
</feature>
<feature type="region of interest" description="Disordered" evidence="1">
    <location>
        <begin position="744"/>
        <end position="774"/>
    </location>
</feature>
<evidence type="ECO:0000259" key="2">
    <source>
        <dbReference type="PROSITE" id="PS51208"/>
    </source>
</evidence>
<dbReference type="RefSeq" id="WP_023052280.1">
    <property type="nucleotide sequence ID" value="NZ_KI518135.1"/>
</dbReference>
<comment type="caution">
    <text evidence="3">The sequence shown here is derived from an EMBL/GenBank/DDBJ whole genome shotgun (WGS) entry which is preliminary data.</text>
</comment>
<feature type="compositionally biased region" description="Acidic residues" evidence="1">
    <location>
        <begin position="765"/>
        <end position="774"/>
    </location>
</feature>
<protein>
    <recommendedName>
        <fullName evidence="2">Autotransporter domain-containing protein</fullName>
    </recommendedName>
</protein>
<dbReference type="Gene3D" id="2.40.128.130">
    <property type="entry name" value="Autotransporter beta-domain"/>
    <property type="match status" value="1"/>
</dbReference>
<evidence type="ECO:0000256" key="1">
    <source>
        <dbReference type="SAM" id="MobiDB-lite"/>
    </source>
</evidence>
<dbReference type="SMART" id="SM00869">
    <property type="entry name" value="Autotransporter"/>
    <property type="match status" value="1"/>
</dbReference>